<protein>
    <submittedName>
        <fullName evidence="2">Uncharacterized protein</fullName>
    </submittedName>
</protein>
<keyword evidence="3" id="KW-1185">Reference proteome</keyword>
<evidence type="ECO:0000313" key="2">
    <source>
        <dbReference type="EMBL" id="PJG51397.1"/>
    </source>
</evidence>
<evidence type="ECO:0000256" key="1">
    <source>
        <dbReference type="SAM" id="MobiDB-lite"/>
    </source>
</evidence>
<gene>
    <name evidence="2" type="ORF">CVM73_30975</name>
</gene>
<name>A0A2M8R0P9_9BRAD</name>
<evidence type="ECO:0000313" key="3">
    <source>
        <dbReference type="Proteomes" id="UP000231194"/>
    </source>
</evidence>
<proteinExistence type="predicted"/>
<sequence>MAKRPSHPNKEIEAAVTYAEEQGWSWVKVNGHAWGKLLCEHHDREGCMIFVWSTPRNPQNHAKQLKREVDRCPHKKEEENDENV</sequence>
<organism evidence="2 3">
    <name type="scientific">Bradyrhizobium forestalis</name>
    <dbReference type="NCBI Taxonomy" id="1419263"/>
    <lineage>
        <taxon>Bacteria</taxon>
        <taxon>Pseudomonadati</taxon>
        <taxon>Pseudomonadota</taxon>
        <taxon>Alphaproteobacteria</taxon>
        <taxon>Hyphomicrobiales</taxon>
        <taxon>Nitrobacteraceae</taxon>
        <taxon>Bradyrhizobium</taxon>
    </lineage>
</organism>
<dbReference type="AlphaFoldDB" id="A0A2M8R0P9"/>
<reference evidence="2 3" key="1">
    <citation type="submission" date="2017-11" db="EMBL/GenBank/DDBJ databases">
        <title>Bradyrhizobium forestalis sp. nov., an efficient nitrogen-fixing bacterium isolated from nodules of forest legume species in the Amazon.</title>
        <authorList>
            <person name="Costa E.M."/>
            <person name="Guimaraes A."/>
            <person name="Carvalho T.S."/>
            <person name="Rodrigues T.L."/>
            <person name="Ribeiro P.R.A."/>
            <person name="Lebbe L."/>
            <person name="Willems A."/>
            <person name="Moreira F.M.S."/>
        </authorList>
    </citation>
    <scope>NUCLEOTIDE SEQUENCE [LARGE SCALE GENOMIC DNA]</scope>
    <source>
        <strain evidence="2 3">INPA54B</strain>
    </source>
</reference>
<dbReference type="EMBL" id="PGVG01000037">
    <property type="protein sequence ID" value="PJG51397.1"/>
    <property type="molecule type" value="Genomic_DNA"/>
</dbReference>
<feature type="region of interest" description="Disordered" evidence="1">
    <location>
        <begin position="58"/>
        <end position="84"/>
    </location>
</feature>
<comment type="caution">
    <text evidence="2">The sequence shown here is derived from an EMBL/GenBank/DDBJ whole genome shotgun (WGS) entry which is preliminary data.</text>
</comment>
<accession>A0A2M8R0P9</accession>
<dbReference type="Proteomes" id="UP000231194">
    <property type="component" value="Unassembled WGS sequence"/>
</dbReference>
<feature type="compositionally biased region" description="Basic and acidic residues" evidence="1">
    <location>
        <begin position="65"/>
        <end position="78"/>
    </location>
</feature>